<evidence type="ECO:0000313" key="6">
    <source>
        <dbReference type="EMBL" id="EAT91013.2"/>
    </source>
</evidence>
<dbReference type="SUPFAM" id="SSF52540">
    <property type="entry name" value="P-loop containing nucleoside triphosphate hydrolases"/>
    <property type="match status" value="2"/>
</dbReference>
<feature type="region of interest" description="Disordered" evidence="4">
    <location>
        <begin position="1"/>
        <end position="37"/>
    </location>
</feature>
<dbReference type="VEuPathDB" id="FungiDB:JI435_413850"/>
<evidence type="ECO:0000256" key="1">
    <source>
        <dbReference type="ARBA" id="ARBA00022741"/>
    </source>
</evidence>
<dbReference type="Pfam" id="PF00176">
    <property type="entry name" value="SNF2-rel_dom"/>
    <property type="match status" value="1"/>
</dbReference>
<dbReference type="InterPro" id="IPR038718">
    <property type="entry name" value="SNF2-like_sf"/>
</dbReference>
<feature type="compositionally biased region" description="Low complexity" evidence="4">
    <location>
        <begin position="28"/>
        <end position="37"/>
    </location>
</feature>
<evidence type="ECO:0000256" key="3">
    <source>
        <dbReference type="ARBA" id="ARBA00022840"/>
    </source>
</evidence>
<dbReference type="KEGG" id="pno:SNOG_01364"/>
<feature type="compositionally biased region" description="Acidic residues" evidence="4">
    <location>
        <begin position="1"/>
        <end position="12"/>
    </location>
</feature>
<dbReference type="InParanoid" id="Q0V3Q0"/>
<dbReference type="GO" id="GO:0016787">
    <property type="term" value="F:hydrolase activity"/>
    <property type="evidence" value="ECO:0007669"/>
    <property type="project" value="UniProtKB-KW"/>
</dbReference>
<feature type="domain" description="Helicase C-terminal" evidence="5">
    <location>
        <begin position="976"/>
        <end position="1160"/>
    </location>
</feature>
<dbReference type="GO" id="GO:0006281">
    <property type="term" value="P:DNA repair"/>
    <property type="evidence" value="ECO:0000318"/>
    <property type="project" value="GO_Central"/>
</dbReference>
<gene>
    <name evidence="6" type="ORF">SNOG_01364</name>
</gene>
<feature type="region of interest" description="Disordered" evidence="4">
    <location>
        <begin position="132"/>
        <end position="160"/>
    </location>
</feature>
<dbReference type="Gene3D" id="3.40.50.300">
    <property type="entry name" value="P-loop containing nucleotide triphosphate hydrolases"/>
    <property type="match status" value="1"/>
</dbReference>
<dbReference type="PROSITE" id="PS51194">
    <property type="entry name" value="HELICASE_CTER"/>
    <property type="match status" value="1"/>
</dbReference>
<evidence type="ECO:0000313" key="7">
    <source>
        <dbReference type="Proteomes" id="UP000001055"/>
    </source>
</evidence>
<dbReference type="GeneID" id="5968850"/>
<feature type="compositionally biased region" description="Acidic residues" evidence="4">
    <location>
        <begin position="406"/>
        <end position="419"/>
    </location>
</feature>
<dbReference type="Gene3D" id="3.40.50.10810">
    <property type="entry name" value="Tandem AAA-ATPase domain"/>
    <property type="match status" value="1"/>
</dbReference>
<dbReference type="VEuPathDB" id="FungiDB:JI435_013640"/>
<protein>
    <recommendedName>
        <fullName evidence="5">Helicase C-terminal domain-containing protein</fullName>
    </recommendedName>
</protein>
<reference evidence="7" key="1">
    <citation type="journal article" date="2007" name="Plant Cell">
        <title>Dothideomycete-plant interactions illuminated by genome sequencing and EST analysis of the wheat pathogen Stagonospora nodorum.</title>
        <authorList>
            <person name="Hane J.K."/>
            <person name="Lowe R.G."/>
            <person name="Solomon P.S."/>
            <person name="Tan K.C."/>
            <person name="Schoch C.L."/>
            <person name="Spatafora J.W."/>
            <person name="Crous P.W."/>
            <person name="Kodira C."/>
            <person name="Birren B.W."/>
            <person name="Galagan J.E."/>
            <person name="Torriani S.F."/>
            <person name="McDonald B.A."/>
            <person name="Oliver R.P."/>
        </authorList>
    </citation>
    <scope>NUCLEOTIDE SEQUENCE [LARGE SCALE GENOMIC DNA]</scope>
    <source>
        <strain evidence="7">SN15 / ATCC MYA-4574 / FGSC 10173</strain>
    </source>
</reference>
<accession>Q0V3Q0</accession>
<dbReference type="InterPro" id="IPR001650">
    <property type="entry name" value="Helicase_C-like"/>
</dbReference>
<feature type="compositionally biased region" description="Basic and acidic residues" evidence="4">
    <location>
        <begin position="344"/>
        <end position="390"/>
    </location>
</feature>
<sequence>MAGRDSDDDSDTEWAPPKQPEWYKSKANTTSSNSMSQTNVREGYGITTLEVVELVEDLTSYVKKKDLLEKIQSEKSQSQLLKSLRSPTSKDWLAVAKCTRLRNAQIPKVFHEAAAGTIWTMMLAKVRQYGAKVKTEDPSNTPTPTLSETAQRRSSSVVSNRSTASITDKFGVASLTEPAILNDANVALVDAVHHSVVKQFPMFRLMTKESQQKLEENYFEVRAQHLKYDALIQHLSLPKYSDWYQAGTSQVMDALTMTLIEDDDDLLGTVNSHIKSRRLGAPSPPKKRGRHSKLIPDGPPLKRRKTEAADSRHAKASGGRTKKDKDSEDSDTGSDVPRPRRRDRAAARARSAERKRLGKEAQLKKTRDEEELAKAKKEKEEKEARERETQPDGPLDSDDYRSDSSSDIDPEDDSEDEEATTAKDLAREQKERLKALLNVFFGVSIDDLQNKRTIKLPACWGVSCDFTPYQLTDAYILYFKELSSDNGGIFANAMGMGKTRAMVLAVLMGHVHFKNWTEVQNARAEGDATEHNAVDDDDKPCPTEGERTFHCACERSPSFNAEPRQAATMMTGWGRAADAWKNEVVAMDLANSTWCDPSDPLALRFCFFSDSPPENMGRPTKEEAMEMRIDTTDAISKALAAANKLVAPRSYVLGGVDHRETVYWTIPEANTPAVHPEATKHRPAPSAARFVIVCGFGKVDKHVFRAYNTMSVTAQRTIIRKGGPHVEKRAILLPGHVTVWGRTVFDEFHNCKSEGTIMAKFYQDIRSHNHGYQWKAWALSGTPMEQGLNEILIFVSLALIGLQNRKGVSNWFNATDKRDSVTGDRIYKMEDAVYRSIAETPSHRTRQNTALNGLAMAKQWRNMIANVKHDASEHESSHEYKELISQGAAVAQRFMLKRTLKTRDPWGKPISGIKGDFLPYFQSCPCPDFLSTVQNAEQQCRDILEKEGLDESEASRRVIFNRFEMQAIASYPALATLKAAQFKTYGSRKVKRFTSNSVKDLFTNPSKDHFLAVTWLGLREKFGDESVLVMQGGMTQHEINLKLAKWRDPDGPWIMVASMAFAEAITLTEATHVVIMEPQDRQNTQDQFMFRVYRLGQLAEMCVGIVYFNPDSELELKVLGKQDVKTTSRDKLQGGGSTVTDQRMDWHQTEPIVMSLEALC</sequence>
<dbReference type="eggNOG" id="ENOG502RQPI">
    <property type="taxonomic scope" value="Eukaryota"/>
</dbReference>
<dbReference type="GO" id="GO:0005634">
    <property type="term" value="C:nucleus"/>
    <property type="evidence" value="ECO:0000318"/>
    <property type="project" value="GO_Central"/>
</dbReference>
<dbReference type="HOGENOM" id="CLU_275347_0_0_1"/>
<evidence type="ECO:0000256" key="4">
    <source>
        <dbReference type="SAM" id="MobiDB-lite"/>
    </source>
</evidence>
<dbReference type="InterPro" id="IPR050628">
    <property type="entry name" value="SNF2_RAD54_helicase_TF"/>
</dbReference>
<dbReference type="InterPro" id="IPR000330">
    <property type="entry name" value="SNF2_N"/>
</dbReference>
<dbReference type="InterPro" id="IPR027417">
    <property type="entry name" value="P-loop_NTPase"/>
</dbReference>
<dbReference type="Pfam" id="PF00271">
    <property type="entry name" value="Helicase_C"/>
    <property type="match status" value="1"/>
</dbReference>
<dbReference type="PANTHER" id="PTHR45626">
    <property type="entry name" value="TRANSCRIPTION TERMINATION FACTOR 2-RELATED"/>
    <property type="match status" value="1"/>
</dbReference>
<organism evidence="6 7">
    <name type="scientific">Phaeosphaeria nodorum (strain SN15 / ATCC MYA-4574 / FGSC 10173)</name>
    <name type="common">Glume blotch fungus</name>
    <name type="synonym">Parastagonospora nodorum</name>
    <dbReference type="NCBI Taxonomy" id="321614"/>
    <lineage>
        <taxon>Eukaryota</taxon>
        <taxon>Fungi</taxon>
        <taxon>Dikarya</taxon>
        <taxon>Ascomycota</taxon>
        <taxon>Pezizomycotina</taxon>
        <taxon>Dothideomycetes</taxon>
        <taxon>Pleosporomycetidae</taxon>
        <taxon>Pleosporales</taxon>
        <taxon>Pleosporineae</taxon>
        <taxon>Phaeosphaeriaceae</taxon>
        <taxon>Parastagonospora</taxon>
    </lineage>
</organism>
<dbReference type="GO" id="GO:0008094">
    <property type="term" value="F:ATP-dependent activity, acting on DNA"/>
    <property type="evidence" value="ECO:0000318"/>
    <property type="project" value="GO_Central"/>
</dbReference>
<dbReference type="SMART" id="SM00490">
    <property type="entry name" value="HELICc"/>
    <property type="match status" value="1"/>
</dbReference>
<evidence type="ECO:0000256" key="2">
    <source>
        <dbReference type="ARBA" id="ARBA00022801"/>
    </source>
</evidence>
<dbReference type="STRING" id="321614.Q0V3Q0"/>
<feature type="region of interest" description="Disordered" evidence="4">
    <location>
        <begin position="273"/>
        <end position="422"/>
    </location>
</feature>
<dbReference type="RefSeq" id="XP_001792005.1">
    <property type="nucleotide sequence ID" value="XM_001791953.1"/>
</dbReference>
<dbReference type="GO" id="GO:0005524">
    <property type="term" value="F:ATP binding"/>
    <property type="evidence" value="ECO:0007669"/>
    <property type="project" value="UniProtKB-KW"/>
</dbReference>
<dbReference type="Proteomes" id="UP000001055">
    <property type="component" value="Unassembled WGS sequence"/>
</dbReference>
<proteinExistence type="predicted"/>
<keyword evidence="1" id="KW-0547">Nucleotide-binding</keyword>
<keyword evidence="2" id="KW-0378">Hydrolase</keyword>
<feature type="compositionally biased region" description="Polar residues" evidence="4">
    <location>
        <begin position="138"/>
        <end position="149"/>
    </location>
</feature>
<name>Q0V3Q0_PHANO</name>
<dbReference type="AlphaFoldDB" id="Q0V3Q0"/>
<keyword evidence="3" id="KW-0067">ATP-binding</keyword>
<dbReference type="PANTHER" id="PTHR45626:SF22">
    <property type="entry name" value="DNA REPAIR PROTEIN RAD5"/>
    <property type="match status" value="1"/>
</dbReference>
<evidence type="ECO:0000259" key="5">
    <source>
        <dbReference type="PROSITE" id="PS51194"/>
    </source>
</evidence>
<dbReference type="EMBL" id="CH445326">
    <property type="protein sequence ID" value="EAT91013.2"/>
    <property type="molecule type" value="Genomic_DNA"/>
</dbReference>